<evidence type="ECO:0000313" key="4">
    <source>
        <dbReference type="Proteomes" id="UP000294325"/>
    </source>
</evidence>
<accession>A0A4P7C1L3</accession>
<feature type="compositionally biased region" description="Polar residues" evidence="1">
    <location>
        <begin position="195"/>
        <end position="204"/>
    </location>
</feature>
<dbReference type="GO" id="GO:0043683">
    <property type="term" value="P:type IV pilus assembly"/>
    <property type="evidence" value="ECO:0007669"/>
    <property type="project" value="InterPro"/>
</dbReference>
<dbReference type="Proteomes" id="UP000294325">
    <property type="component" value="Chromosome"/>
</dbReference>
<feature type="transmembrane region" description="Helical" evidence="2">
    <location>
        <begin position="21"/>
        <end position="40"/>
    </location>
</feature>
<reference evidence="3 4" key="1">
    <citation type="submission" date="2019-03" db="EMBL/GenBank/DDBJ databases">
        <title>The genome sequence of Nitrosococcus wardiae strain D1FHST reveals the archetypal metabolic capacity of ammonia-oxidizing Gammaproteobacteria.</title>
        <authorList>
            <person name="Wang L."/>
            <person name="Lim C.K."/>
            <person name="Hanson T.E."/>
            <person name="Dang H."/>
            <person name="Klotz M.G."/>
        </authorList>
    </citation>
    <scope>NUCLEOTIDE SEQUENCE [LARGE SCALE GENOMIC DNA]</scope>
    <source>
        <strain evidence="3 4">D1FHS</strain>
    </source>
</reference>
<keyword evidence="2" id="KW-1133">Transmembrane helix</keyword>
<name>A0A4P7C1L3_9GAMM</name>
<dbReference type="RefSeq" id="WP_134359519.1">
    <property type="nucleotide sequence ID" value="NZ_CP038033.1"/>
</dbReference>
<dbReference type="EMBL" id="CP038033">
    <property type="protein sequence ID" value="QBQ56271.1"/>
    <property type="molecule type" value="Genomic_DNA"/>
</dbReference>
<feature type="region of interest" description="Disordered" evidence="1">
    <location>
        <begin position="195"/>
        <end position="217"/>
    </location>
</feature>
<keyword evidence="4" id="KW-1185">Reference proteome</keyword>
<organism evidence="3 4">
    <name type="scientific">Nitrosococcus wardiae</name>
    <dbReference type="NCBI Taxonomy" id="1814290"/>
    <lineage>
        <taxon>Bacteria</taxon>
        <taxon>Pseudomonadati</taxon>
        <taxon>Pseudomonadota</taxon>
        <taxon>Gammaproteobacteria</taxon>
        <taxon>Chromatiales</taxon>
        <taxon>Chromatiaceae</taxon>
        <taxon>Nitrosococcus</taxon>
    </lineage>
</organism>
<evidence type="ECO:0000256" key="1">
    <source>
        <dbReference type="SAM" id="MobiDB-lite"/>
    </source>
</evidence>
<dbReference type="InterPro" id="IPR032092">
    <property type="entry name" value="PilW"/>
</dbReference>
<evidence type="ECO:0000313" key="3">
    <source>
        <dbReference type="EMBL" id="QBQ56271.1"/>
    </source>
</evidence>
<keyword evidence="2" id="KW-0812">Transmembrane</keyword>
<dbReference type="Pfam" id="PF16074">
    <property type="entry name" value="PilW"/>
    <property type="match status" value="1"/>
</dbReference>
<evidence type="ECO:0000256" key="2">
    <source>
        <dbReference type="SAM" id="Phobius"/>
    </source>
</evidence>
<dbReference type="AlphaFoldDB" id="A0A4P7C1L3"/>
<proteinExistence type="predicted"/>
<gene>
    <name evidence="3" type="ORF">E3U44_18530</name>
</gene>
<dbReference type="OrthoDB" id="5296662at2"/>
<protein>
    <submittedName>
        <fullName evidence="3">Pilus assembly protein PilW</fullName>
    </submittedName>
</protein>
<sequence>MNPRHYFHSQLKQQGLSIVELLVGITAGLLLTAGTIQIFVNSKQGYRVQEALSRLQENGRFAINFISRDIRSAGFFGCAGKSSRIVNTLNNADQYAWNFSTALQGFEATDSSTWIPVLDPIITSPLGGRDVITLRHAIGESTQVVHHPGNPHGDPGSADIQVDPGNGLSQFDIVMVSDCIDAAIFQISSTSPDTSGSLAHNTGVGTPGNDTKKFGKEYDNSGSVIRLATTTYYIRTNSQGAPALYRKEDADPSQELIEGVEDMQILFGEDTDGNREANAYLTADNVTAWNNIINVRINLLLQTLEDNLAATPQSYTFNGATITPNDRRLRRVFTATVNLRNRAL</sequence>
<keyword evidence="2" id="KW-0472">Membrane</keyword>
<dbReference type="KEGG" id="nwr:E3U44_18530"/>